<reference evidence="9 10" key="1">
    <citation type="submission" date="2015-02" db="EMBL/GenBank/DDBJ databases">
        <title>Complete genome sequence of Kangiella geojedonensis strain YCS-5T.</title>
        <authorList>
            <person name="Kim K.M."/>
        </authorList>
    </citation>
    <scope>NUCLEOTIDE SEQUENCE [LARGE SCALE GENOMIC DNA]</scope>
    <source>
        <strain evidence="9 10">YCS-5</strain>
    </source>
</reference>
<evidence type="ECO:0000259" key="8">
    <source>
        <dbReference type="Pfam" id="PF01494"/>
    </source>
</evidence>
<keyword evidence="6" id="KW-0560">Oxidoreductase</keyword>
<dbReference type="HOGENOM" id="CLU_009665_8_1_6"/>
<dbReference type="RefSeq" id="WP_046560345.1">
    <property type="nucleotide sequence ID" value="NZ_CP010975.1"/>
</dbReference>
<dbReference type="InterPro" id="IPR010971">
    <property type="entry name" value="UbiH/COQ6"/>
</dbReference>
<dbReference type="PRINTS" id="PR00420">
    <property type="entry name" value="RNGMNOXGNASE"/>
</dbReference>
<evidence type="ECO:0000256" key="5">
    <source>
        <dbReference type="ARBA" id="ARBA00022827"/>
    </source>
</evidence>
<dbReference type="GO" id="GO:0006744">
    <property type="term" value="P:ubiquinone biosynthetic process"/>
    <property type="evidence" value="ECO:0007669"/>
    <property type="project" value="UniProtKB-UniPathway"/>
</dbReference>
<dbReference type="InterPro" id="IPR051205">
    <property type="entry name" value="UbiH/COQ6_monooxygenase"/>
</dbReference>
<sequence>MTAKPNNTYPVVIVGGGMAGASLSLALARQGIACAVFEAYAANMPSQPSFDDRTVALSAASLNILRNLGVGDDFMRVAEPIKHIHVSEQSHIGFTRLKAKDHGMEQLGAVVENWQLGKVLHKNIEQQALIDWFAPTKVLQLEQDSDKAQLTIETSDGEVTVEASLVVLADGARSPLRNSLHIESDIRDFGTSAIVCNVATQQAHQGCAYERFTADGPLAMLPLTHNRMALVWSKPNDEVESYLALSEQEFATALENDFGARLGRITKVGKRFTFPLIQQQAETLFRGRCVVIGNAAQSLHPIAGQGFNLGLRDIAYLSQCLAAVEGDDYGAYQVLRDYEHKRHADRSKTVWITESLARLFANSWAPMSISRNLMLKALDIMPVAKDFFAQQAMGFNFQNSKLAANDE</sequence>
<evidence type="ECO:0000313" key="10">
    <source>
        <dbReference type="Proteomes" id="UP000034071"/>
    </source>
</evidence>
<dbReference type="Gene3D" id="3.50.50.60">
    <property type="entry name" value="FAD/NAD(P)-binding domain"/>
    <property type="match status" value="2"/>
</dbReference>
<evidence type="ECO:0000256" key="1">
    <source>
        <dbReference type="ARBA" id="ARBA00001974"/>
    </source>
</evidence>
<gene>
    <name evidence="9" type="ORF">TQ33_0124</name>
</gene>
<keyword evidence="5" id="KW-0274">FAD</keyword>
<protein>
    <submittedName>
        <fullName evidence="9">2-polyprenyl-6-methoxyphenol 4-hydroxylase</fullName>
    </submittedName>
</protein>
<evidence type="ECO:0000256" key="7">
    <source>
        <dbReference type="ARBA" id="ARBA00023033"/>
    </source>
</evidence>
<keyword evidence="7" id="KW-0503">Monooxygenase</keyword>
<dbReference type="InterPro" id="IPR018168">
    <property type="entry name" value="Ubi_Hdrlase_CS"/>
</dbReference>
<dbReference type="NCBIfam" id="TIGR01988">
    <property type="entry name" value="Ubi-OHases"/>
    <property type="match status" value="1"/>
</dbReference>
<dbReference type="STRING" id="914150.TQ33_0124"/>
<dbReference type="SUPFAM" id="SSF51905">
    <property type="entry name" value="FAD/NAD(P)-binding domain"/>
    <property type="match status" value="1"/>
</dbReference>
<dbReference type="OrthoDB" id="9769565at2"/>
<dbReference type="PANTHER" id="PTHR43876:SF8">
    <property type="entry name" value="2-OCTAPRENYL-6-METHOXYPHENOL HYDROXYLASE"/>
    <property type="match status" value="1"/>
</dbReference>
<evidence type="ECO:0000256" key="3">
    <source>
        <dbReference type="ARBA" id="ARBA00005349"/>
    </source>
</evidence>
<comment type="pathway">
    <text evidence="2">Cofactor biosynthesis; ubiquinone biosynthesis.</text>
</comment>
<dbReference type="InterPro" id="IPR036188">
    <property type="entry name" value="FAD/NAD-bd_sf"/>
</dbReference>
<proteinExistence type="inferred from homology"/>
<dbReference type="Proteomes" id="UP000034071">
    <property type="component" value="Chromosome"/>
</dbReference>
<dbReference type="KEGG" id="kge:TQ33_0124"/>
<evidence type="ECO:0000256" key="6">
    <source>
        <dbReference type="ARBA" id="ARBA00023002"/>
    </source>
</evidence>
<dbReference type="PATRIC" id="fig|914150.5.peg.127"/>
<dbReference type="PROSITE" id="PS01304">
    <property type="entry name" value="UBIH"/>
    <property type="match status" value="1"/>
</dbReference>
<dbReference type="PANTHER" id="PTHR43876">
    <property type="entry name" value="UBIQUINONE BIOSYNTHESIS MONOOXYGENASE COQ6, MITOCHONDRIAL"/>
    <property type="match status" value="1"/>
</dbReference>
<feature type="domain" description="FAD-binding" evidence="8">
    <location>
        <begin position="9"/>
        <end position="345"/>
    </location>
</feature>
<dbReference type="InterPro" id="IPR002938">
    <property type="entry name" value="FAD-bd"/>
</dbReference>
<dbReference type="UniPathway" id="UPA00232"/>
<name>A0A0F6RBG0_9GAMM</name>
<keyword evidence="4" id="KW-0285">Flavoprotein</keyword>
<comment type="similarity">
    <text evidence="3">Belongs to the UbiH/COQ6 family.</text>
</comment>
<dbReference type="GO" id="GO:0008681">
    <property type="term" value="F:2-octaprenyl-6-methoxyphenol hydroxylase activity"/>
    <property type="evidence" value="ECO:0007669"/>
    <property type="project" value="InterPro"/>
</dbReference>
<dbReference type="NCBIfam" id="TIGR01984">
    <property type="entry name" value="UbiH"/>
    <property type="match status" value="1"/>
</dbReference>
<dbReference type="EMBL" id="CP010975">
    <property type="protein sequence ID" value="AKE51116.1"/>
    <property type="molecule type" value="Genomic_DNA"/>
</dbReference>
<evidence type="ECO:0000256" key="4">
    <source>
        <dbReference type="ARBA" id="ARBA00022630"/>
    </source>
</evidence>
<comment type="cofactor">
    <cofactor evidence="1">
        <name>FAD</name>
        <dbReference type="ChEBI" id="CHEBI:57692"/>
    </cofactor>
</comment>
<evidence type="ECO:0000313" key="9">
    <source>
        <dbReference type="EMBL" id="AKE51116.1"/>
    </source>
</evidence>
<organism evidence="9 10">
    <name type="scientific">Kangiella geojedonensis</name>
    <dbReference type="NCBI Taxonomy" id="914150"/>
    <lineage>
        <taxon>Bacteria</taxon>
        <taxon>Pseudomonadati</taxon>
        <taxon>Pseudomonadota</taxon>
        <taxon>Gammaproteobacteria</taxon>
        <taxon>Kangiellales</taxon>
        <taxon>Kangiellaceae</taxon>
        <taxon>Kangiella</taxon>
    </lineage>
</organism>
<dbReference type="GO" id="GO:0071949">
    <property type="term" value="F:FAD binding"/>
    <property type="evidence" value="ECO:0007669"/>
    <property type="project" value="InterPro"/>
</dbReference>
<keyword evidence="10" id="KW-1185">Reference proteome</keyword>
<dbReference type="Pfam" id="PF01494">
    <property type="entry name" value="FAD_binding_3"/>
    <property type="match status" value="1"/>
</dbReference>
<evidence type="ECO:0000256" key="2">
    <source>
        <dbReference type="ARBA" id="ARBA00004749"/>
    </source>
</evidence>
<dbReference type="NCBIfam" id="NF004356">
    <property type="entry name" value="PRK05732.1"/>
    <property type="match status" value="1"/>
</dbReference>
<dbReference type="AlphaFoldDB" id="A0A0F6RBG0"/>
<dbReference type="InterPro" id="IPR011295">
    <property type="entry name" value="UbiH"/>
</dbReference>
<accession>A0A0F6RBG0</accession>